<evidence type="ECO:0000313" key="17">
    <source>
        <dbReference type="EMBL" id="CAL1403553.1"/>
    </source>
</evidence>
<dbReference type="GO" id="GO:0009506">
    <property type="term" value="C:plasmodesma"/>
    <property type="evidence" value="ECO:0007669"/>
    <property type="project" value="UniProtKB-SubCell"/>
</dbReference>
<dbReference type="GO" id="GO:0042742">
    <property type="term" value="P:defense response to bacterium"/>
    <property type="evidence" value="ECO:0007669"/>
    <property type="project" value="UniProtKB-KW"/>
</dbReference>
<dbReference type="PROSITE" id="PS51473">
    <property type="entry name" value="GNK2"/>
    <property type="match status" value="1"/>
</dbReference>
<dbReference type="GO" id="GO:0031640">
    <property type="term" value="P:killing of cells of another organism"/>
    <property type="evidence" value="ECO:0007669"/>
    <property type="project" value="UniProtKB-KW"/>
</dbReference>
<keyword evidence="3" id="KW-0295">Fungicide</keyword>
<keyword evidence="5" id="KW-0732">Signal</keyword>
<evidence type="ECO:0000256" key="14">
    <source>
        <dbReference type="ARBA" id="ARBA00038393"/>
    </source>
</evidence>
<keyword evidence="15" id="KW-0812">Transmembrane</keyword>
<keyword evidence="15" id="KW-0472">Membrane</keyword>
<dbReference type="EMBL" id="OZ034820">
    <property type="protein sequence ID" value="CAL1403553.1"/>
    <property type="molecule type" value="Genomic_DNA"/>
</dbReference>
<evidence type="ECO:0000256" key="12">
    <source>
        <dbReference type="ARBA" id="ARBA00023157"/>
    </source>
</evidence>
<protein>
    <recommendedName>
        <fullName evidence="16">Gnk2-homologous domain-containing protein</fullName>
    </recommendedName>
</protein>
<dbReference type="GO" id="GO:0005886">
    <property type="term" value="C:plasma membrane"/>
    <property type="evidence" value="ECO:0007669"/>
    <property type="project" value="UniProtKB-SubCell"/>
</dbReference>
<keyword evidence="4" id="KW-0945">Host-virus interaction</keyword>
<keyword evidence="11" id="KW-0465">Mannose-binding</keyword>
<feature type="domain" description="Gnk2-homologous" evidence="16">
    <location>
        <begin position="36"/>
        <end position="144"/>
    </location>
</feature>
<dbReference type="Proteomes" id="UP001497516">
    <property type="component" value="Chromosome 7"/>
</dbReference>
<accession>A0AAV2G178</accession>
<evidence type="ECO:0000256" key="3">
    <source>
        <dbReference type="ARBA" id="ARBA00022577"/>
    </source>
</evidence>
<dbReference type="InterPro" id="IPR038408">
    <property type="entry name" value="GNK2_sf"/>
</dbReference>
<evidence type="ECO:0000256" key="9">
    <source>
        <dbReference type="ARBA" id="ARBA00022949"/>
    </source>
</evidence>
<keyword evidence="6" id="KW-0430">Lectin</keyword>
<evidence type="ECO:0000256" key="1">
    <source>
        <dbReference type="ARBA" id="ARBA00004251"/>
    </source>
</evidence>
<evidence type="ECO:0000256" key="4">
    <source>
        <dbReference type="ARBA" id="ARBA00022581"/>
    </source>
</evidence>
<dbReference type="GO" id="GO:0050832">
    <property type="term" value="P:defense response to fungus"/>
    <property type="evidence" value="ECO:0007669"/>
    <property type="project" value="UniProtKB-KW"/>
</dbReference>
<gene>
    <name evidence="17" type="ORF">LTRI10_LOCUS43475</name>
</gene>
<name>A0AAV2G178_9ROSI</name>
<keyword evidence="8" id="KW-0611">Plant defense</keyword>
<sequence>MAAAGGVASLMIVVTKAIIIVLLISSWDVIVVRAYDGTVREFRCNPTHYDDDPMNQEITMITNSLIRETQPGPPPASLCVAPDRGDDQPDVWGWAACAERLTKDDCGRCLEGARNSLMQYYCPGRAGAHVYRRDCSLQYETYDICNQ</sequence>
<dbReference type="Pfam" id="PF01657">
    <property type="entry name" value="Stress-antifung"/>
    <property type="match status" value="1"/>
</dbReference>
<keyword evidence="12" id="KW-1015">Disulfide bond</keyword>
<dbReference type="AlphaFoldDB" id="A0AAV2G178"/>
<feature type="transmembrane region" description="Helical" evidence="15">
    <location>
        <begin position="6"/>
        <end position="24"/>
    </location>
</feature>
<keyword evidence="15" id="KW-1133">Transmembrane helix</keyword>
<evidence type="ECO:0000256" key="10">
    <source>
        <dbReference type="ARBA" id="ARBA00023022"/>
    </source>
</evidence>
<keyword evidence="18" id="KW-1185">Reference proteome</keyword>
<keyword evidence="7" id="KW-0677">Repeat</keyword>
<keyword evidence="2" id="KW-0929">Antimicrobial</keyword>
<dbReference type="PANTHER" id="PTHR32080">
    <property type="entry name" value="ANTIFUNGAL PROTEIN GINKBILOBIN-2-LIKE"/>
    <property type="match status" value="1"/>
</dbReference>
<evidence type="ECO:0000313" key="18">
    <source>
        <dbReference type="Proteomes" id="UP001497516"/>
    </source>
</evidence>
<reference evidence="17 18" key="1">
    <citation type="submission" date="2024-04" db="EMBL/GenBank/DDBJ databases">
        <authorList>
            <person name="Fracassetti M."/>
        </authorList>
    </citation>
    <scope>NUCLEOTIDE SEQUENCE [LARGE SCALE GENOMIC DNA]</scope>
</reference>
<dbReference type="InterPro" id="IPR002902">
    <property type="entry name" value="GNK2"/>
</dbReference>
<evidence type="ECO:0000256" key="13">
    <source>
        <dbReference type="ARBA" id="ARBA00024184"/>
    </source>
</evidence>
<dbReference type="GO" id="GO:0005537">
    <property type="term" value="F:D-mannose binding"/>
    <property type="evidence" value="ECO:0007669"/>
    <property type="project" value="UniProtKB-KW"/>
</dbReference>
<evidence type="ECO:0000256" key="11">
    <source>
        <dbReference type="ARBA" id="ARBA00023035"/>
    </source>
</evidence>
<dbReference type="PANTHER" id="PTHR32080:SF54">
    <property type="entry name" value="GNK2-HOMOLOGOUS DOMAIN-CONTAINING PROTEIN"/>
    <property type="match status" value="1"/>
</dbReference>
<evidence type="ECO:0000259" key="16">
    <source>
        <dbReference type="PROSITE" id="PS51473"/>
    </source>
</evidence>
<keyword evidence="10" id="KW-0044">Antibiotic</keyword>
<evidence type="ECO:0000256" key="2">
    <source>
        <dbReference type="ARBA" id="ARBA00022529"/>
    </source>
</evidence>
<keyword evidence="9" id="KW-0965">Cell junction</keyword>
<evidence type="ECO:0000256" key="8">
    <source>
        <dbReference type="ARBA" id="ARBA00022821"/>
    </source>
</evidence>
<evidence type="ECO:0000256" key="5">
    <source>
        <dbReference type="ARBA" id="ARBA00022729"/>
    </source>
</evidence>
<dbReference type="Gene3D" id="3.30.430.20">
    <property type="entry name" value="Gnk2 domain, C-X8-C-X2-C motif"/>
    <property type="match status" value="1"/>
</dbReference>
<dbReference type="InterPro" id="IPR051378">
    <property type="entry name" value="Cell2Cell_Antifungal"/>
</dbReference>
<dbReference type="CDD" id="cd23509">
    <property type="entry name" value="Gnk2-like"/>
    <property type="match status" value="1"/>
</dbReference>
<organism evidence="17 18">
    <name type="scientific">Linum trigynum</name>
    <dbReference type="NCBI Taxonomy" id="586398"/>
    <lineage>
        <taxon>Eukaryota</taxon>
        <taxon>Viridiplantae</taxon>
        <taxon>Streptophyta</taxon>
        <taxon>Embryophyta</taxon>
        <taxon>Tracheophyta</taxon>
        <taxon>Spermatophyta</taxon>
        <taxon>Magnoliopsida</taxon>
        <taxon>eudicotyledons</taxon>
        <taxon>Gunneridae</taxon>
        <taxon>Pentapetalae</taxon>
        <taxon>rosids</taxon>
        <taxon>fabids</taxon>
        <taxon>Malpighiales</taxon>
        <taxon>Linaceae</taxon>
        <taxon>Linum</taxon>
    </lineage>
</organism>
<proteinExistence type="inferred from homology"/>
<evidence type="ECO:0000256" key="6">
    <source>
        <dbReference type="ARBA" id="ARBA00022734"/>
    </source>
</evidence>
<evidence type="ECO:0000256" key="7">
    <source>
        <dbReference type="ARBA" id="ARBA00022737"/>
    </source>
</evidence>
<comment type="similarity">
    <text evidence="14">Belongs to the cysteine-rich repeat secretory protein family. Plasmodesmata-located proteins (PDLD) subfamily.</text>
</comment>
<comment type="subcellular location">
    <subcellularLocation>
        <location evidence="13">Cell junction</location>
        <location evidence="13">Plasmodesma</location>
    </subcellularLocation>
    <subcellularLocation>
        <location evidence="1">Cell membrane</location>
        <topology evidence="1">Single-pass type I membrane protein</topology>
    </subcellularLocation>
</comment>
<evidence type="ECO:0000256" key="15">
    <source>
        <dbReference type="SAM" id="Phobius"/>
    </source>
</evidence>